<keyword evidence="2" id="KW-0732">Signal</keyword>
<evidence type="ECO:0000256" key="1">
    <source>
        <dbReference type="SAM" id="Phobius"/>
    </source>
</evidence>
<evidence type="ECO:0000313" key="3">
    <source>
        <dbReference type="EMBL" id="ODB97576.1"/>
    </source>
</evidence>
<feature type="transmembrane region" description="Helical" evidence="1">
    <location>
        <begin position="194"/>
        <end position="213"/>
    </location>
</feature>
<name>A0A1E2US42_9GAMM</name>
<feature type="signal peptide" evidence="2">
    <location>
        <begin position="1"/>
        <end position="21"/>
    </location>
</feature>
<evidence type="ECO:0008006" key="5">
    <source>
        <dbReference type="Google" id="ProtNLM"/>
    </source>
</evidence>
<keyword evidence="1" id="KW-0812">Transmembrane</keyword>
<keyword evidence="1" id="KW-1133">Transmembrane helix</keyword>
<proteinExistence type="predicted"/>
<gene>
    <name evidence="3" type="ORF">A3196_12900</name>
</gene>
<dbReference type="Proteomes" id="UP000094849">
    <property type="component" value="Unassembled WGS sequence"/>
</dbReference>
<dbReference type="AlphaFoldDB" id="A0A1E2US42"/>
<protein>
    <recommendedName>
        <fullName evidence="5">PEP-CTERM protein-sorting domain-containing protein</fullName>
    </recommendedName>
</protein>
<feature type="chain" id="PRO_5009119143" description="PEP-CTERM protein-sorting domain-containing protein" evidence="2">
    <location>
        <begin position="22"/>
        <end position="218"/>
    </location>
</feature>
<keyword evidence="1" id="KW-0472">Membrane</keyword>
<sequence>MKKSLGLFFLGLITISGYSTAASVYTFTGEIIANNFSDNTGAISDSGLAIGSTISYSFLVDTTRQGIRTTNNGTITTYDDSTTANHTIDYFYVDLISGGLGEVDGGYYNGPGYVDEYNRGLDITSSTNPSDDWVSFLGGSANNLVQIYSGGMSFVDWIIGTSPISALESTYDSTGASSVFSSLLTLESVAPVPIPPALLLFGSGLLGLLGFSYRKRID</sequence>
<evidence type="ECO:0000313" key="4">
    <source>
        <dbReference type="Proteomes" id="UP000094849"/>
    </source>
</evidence>
<organism evidence="3 4">
    <name type="scientific">Candidatus Thiodiazotropha endoloripes</name>
    <dbReference type="NCBI Taxonomy" id="1818881"/>
    <lineage>
        <taxon>Bacteria</taxon>
        <taxon>Pseudomonadati</taxon>
        <taxon>Pseudomonadota</taxon>
        <taxon>Gammaproteobacteria</taxon>
        <taxon>Chromatiales</taxon>
        <taxon>Sedimenticolaceae</taxon>
        <taxon>Candidatus Thiodiazotropha</taxon>
    </lineage>
</organism>
<accession>A0A1E2US42</accession>
<evidence type="ECO:0000256" key="2">
    <source>
        <dbReference type="SAM" id="SignalP"/>
    </source>
</evidence>
<dbReference type="RefSeq" id="WP_069014358.1">
    <property type="nucleotide sequence ID" value="NZ_LVJY01000005.1"/>
</dbReference>
<dbReference type="EMBL" id="LVJZ01000003">
    <property type="protein sequence ID" value="ODB97576.1"/>
    <property type="molecule type" value="Genomic_DNA"/>
</dbReference>
<comment type="caution">
    <text evidence="3">The sequence shown here is derived from an EMBL/GenBank/DDBJ whole genome shotgun (WGS) entry which is preliminary data.</text>
</comment>
<keyword evidence="4" id="KW-1185">Reference proteome</keyword>
<reference evidence="3 4" key="1">
    <citation type="submission" date="2016-03" db="EMBL/GenBank/DDBJ databases">
        <title>Chemosynthetic sulphur-oxidizing symbionts of marine invertebrate animals are capable of nitrogen fixation.</title>
        <authorList>
            <person name="Petersen J.M."/>
            <person name="Kemper A."/>
            <person name="Gruber-Vodicka H."/>
            <person name="Cardini U."/>
            <person name="Geest Mvander."/>
            <person name="Kleiner M."/>
            <person name="Bulgheresi S."/>
            <person name="Fussmann M."/>
            <person name="Herbold C."/>
            <person name="Seah B.K.B."/>
            <person name="Antony C.Paul."/>
            <person name="Liu D."/>
            <person name="Belitz A."/>
            <person name="Weber M."/>
        </authorList>
    </citation>
    <scope>NUCLEOTIDE SEQUENCE [LARGE SCALE GENOMIC DNA]</scope>
    <source>
        <strain evidence="3">G_D</strain>
    </source>
</reference>